<dbReference type="InterPro" id="IPR051527">
    <property type="entry name" value="KLR_subfamily_B"/>
</dbReference>
<dbReference type="InterPro" id="IPR001304">
    <property type="entry name" value="C-type_lectin-like"/>
</dbReference>
<gene>
    <name evidence="4" type="primary">Klrb1b_0</name>
    <name evidence="4" type="ORF">RISTRI_R15435</name>
</gene>
<sequence length="92" mass="10382">REDCANRGAELLLLEDRDELDFLNRTLQKPTSYFWIGLYAGKGWTWLNGSRLDPSRPRAEGGSCGVIKEGRISSESCGSMSRWICQKKATQL</sequence>
<dbReference type="EMBL" id="VZUC01008198">
    <property type="protein sequence ID" value="NXV39442.1"/>
    <property type="molecule type" value="Genomic_DNA"/>
</dbReference>
<dbReference type="PANTHER" id="PTHR46784">
    <property type="entry name" value="KILLER CELL LECTIN-LIKE RECEPTOR SUBFAMILY B MEMBER 1"/>
    <property type="match status" value="1"/>
</dbReference>
<dbReference type="AlphaFoldDB" id="A0A7L3TIM8"/>
<dbReference type="GO" id="GO:0038023">
    <property type="term" value="F:signaling receptor activity"/>
    <property type="evidence" value="ECO:0007669"/>
    <property type="project" value="TreeGrafter"/>
</dbReference>
<keyword evidence="1" id="KW-0472">Membrane</keyword>
<keyword evidence="2" id="KW-1015">Disulfide bond</keyword>
<feature type="non-terminal residue" evidence="4">
    <location>
        <position position="92"/>
    </location>
</feature>
<dbReference type="Gene3D" id="3.10.100.10">
    <property type="entry name" value="Mannose-Binding Protein A, subunit A"/>
    <property type="match status" value="1"/>
</dbReference>
<proteinExistence type="predicted"/>
<dbReference type="InterPro" id="IPR016187">
    <property type="entry name" value="CTDL_fold"/>
</dbReference>
<name>A0A7L3TIM8_RISTR</name>
<dbReference type="PANTHER" id="PTHR46784:SF1">
    <property type="entry name" value="KILLER CELL LECTIN-LIKE RECEPTOR SUBFAMILY B MEMBER 1"/>
    <property type="match status" value="1"/>
</dbReference>
<protein>
    <submittedName>
        <fullName evidence="4">KRBBB protein</fullName>
    </submittedName>
</protein>
<keyword evidence="1" id="KW-0812">Transmembrane</keyword>
<dbReference type="GO" id="GO:0005886">
    <property type="term" value="C:plasma membrane"/>
    <property type="evidence" value="ECO:0007669"/>
    <property type="project" value="TreeGrafter"/>
</dbReference>
<dbReference type="SUPFAM" id="SSF56436">
    <property type="entry name" value="C-type lectin-like"/>
    <property type="match status" value="1"/>
</dbReference>
<keyword evidence="1" id="KW-1133">Transmembrane helix</keyword>
<accession>A0A7L3TIM8</accession>
<dbReference type="GO" id="GO:0009986">
    <property type="term" value="C:cell surface"/>
    <property type="evidence" value="ECO:0007669"/>
    <property type="project" value="TreeGrafter"/>
</dbReference>
<dbReference type="InterPro" id="IPR016186">
    <property type="entry name" value="C-type_lectin-like/link_sf"/>
</dbReference>
<feature type="non-terminal residue" evidence="4">
    <location>
        <position position="1"/>
    </location>
</feature>
<comment type="caution">
    <text evidence="4">The sequence shown here is derived from an EMBL/GenBank/DDBJ whole genome shotgun (WGS) entry which is preliminary data.</text>
</comment>
<evidence type="ECO:0000313" key="4">
    <source>
        <dbReference type="EMBL" id="NXV39442.1"/>
    </source>
</evidence>
<evidence type="ECO:0000313" key="5">
    <source>
        <dbReference type="Proteomes" id="UP000540089"/>
    </source>
</evidence>
<dbReference type="PROSITE" id="PS50041">
    <property type="entry name" value="C_TYPE_LECTIN_2"/>
    <property type="match status" value="1"/>
</dbReference>
<dbReference type="Pfam" id="PF00059">
    <property type="entry name" value="Lectin_C"/>
    <property type="match status" value="1"/>
</dbReference>
<evidence type="ECO:0000256" key="2">
    <source>
        <dbReference type="ARBA" id="ARBA00023157"/>
    </source>
</evidence>
<dbReference type="Proteomes" id="UP000540089">
    <property type="component" value="Unassembled WGS sequence"/>
</dbReference>
<feature type="domain" description="C-type lectin" evidence="3">
    <location>
        <begin position="1"/>
        <end position="86"/>
    </location>
</feature>
<keyword evidence="5" id="KW-1185">Reference proteome</keyword>
<reference evidence="4 5" key="1">
    <citation type="submission" date="2019-09" db="EMBL/GenBank/DDBJ databases">
        <title>Bird 10,000 Genomes (B10K) Project - Family phase.</title>
        <authorList>
            <person name="Zhang G."/>
        </authorList>
    </citation>
    <scope>NUCLEOTIDE SEQUENCE [LARGE SCALE GENOMIC DNA]</scope>
    <source>
        <strain evidence="4">OUT-0021</strain>
        <tissue evidence="4">Blood</tissue>
    </source>
</reference>
<organism evidence="4 5">
    <name type="scientific">Rissa tridactyla</name>
    <name type="common">Black-legged kittiwake</name>
    <name type="synonym">Larus tridactyla</name>
    <dbReference type="NCBI Taxonomy" id="75485"/>
    <lineage>
        <taxon>Eukaryota</taxon>
        <taxon>Metazoa</taxon>
        <taxon>Chordata</taxon>
        <taxon>Craniata</taxon>
        <taxon>Vertebrata</taxon>
        <taxon>Euteleostomi</taxon>
        <taxon>Archelosauria</taxon>
        <taxon>Archosauria</taxon>
        <taxon>Dinosauria</taxon>
        <taxon>Saurischia</taxon>
        <taxon>Theropoda</taxon>
        <taxon>Coelurosauria</taxon>
        <taxon>Aves</taxon>
        <taxon>Neognathae</taxon>
        <taxon>Neoaves</taxon>
        <taxon>Charadriiformes</taxon>
        <taxon>Laridae</taxon>
        <taxon>Rissa</taxon>
    </lineage>
</organism>
<evidence type="ECO:0000256" key="1">
    <source>
        <dbReference type="ARBA" id="ARBA00022989"/>
    </source>
</evidence>
<evidence type="ECO:0000259" key="3">
    <source>
        <dbReference type="PROSITE" id="PS50041"/>
    </source>
</evidence>
<dbReference type="GO" id="GO:0042269">
    <property type="term" value="P:regulation of natural killer cell mediated cytotoxicity"/>
    <property type="evidence" value="ECO:0007669"/>
    <property type="project" value="TreeGrafter"/>
</dbReference>